<feature type="active site" description="Nucleophile" evidence="6">
    <location>
        <position position="205"/>
    </location>
</feature>
<feature type="compositionally biased region" description="Polar residues" evidence="7">
    <location>
        <begin position="295"/>
        <end position="316"/>
    </location>
</feature>
<evidence type="ECO:0000256" key="3">
    <source>
        <dbReference type="ARBA" id="ARBA00022960"/>
    </source>
</evidence>
<comment type="pathway">
    <text evidence="1 6">Cell wall biogenesis; peptidoglycan biosynthesis.</text>
</comment>
<evidence type="ECO:0000256" key="7">
    <source>
        <dbReference type="SAM" id="MobiDB-lite"/>
    </source>
</evidence>
<keyword evidence="4 6" id="KW-0573">Peptidoglycan synthesis</keyword>
<evidence type="ECO:0000256" key="4">
    <source>
        <dbReference type="ARBA" id="ARBA00022984"/>
    </source>
</evidence>
<dbReference type="InterPro" id="IPR038063">
    <property type="entry name" value="Transpep_catalytic_dom"/>
</dbReference>
<accession>A0A921IK67</accession>
<keyword evidence="2" id="KW-0808">Transferase</keyword>
<evidence type="ECO:0000256" key="5">
    <source>
        <dbReference type="ARBA" id="ARBA00023316"/>
    </source>
</evidence>
<dbReference type="InterPro" id="IPR005490">
    <property type="entry name" value="LD_TPept_cat_dom"/>
</dbReference>
<evidence type="ECO:0000313" key="10">
    <source>
        <dbReference type="EMBL" id="HJG28173.1"/>
    </source>
</evidence>
<dbReference type="GO" id="GO:0071555">
    <property type="term" value="P:cell wall organization"/>
    <property type="evidence" value="ECO:0007669"/>
    <property type="project" value="UniProtKB-UniRule"/>
</dbReference>
<name>A0A921IK67_9FIRM</name>
<protein>
    <submittedName>
        <fullName evidence="10">L,D-transpeptidase</fullName>
    </submittedName>
</protein>
<dbReference type="GO" id="GO:0016740">
    <property type="term" value="F:transferase activity"/>
    <property type="evidence" value="ECO:0007669"/>
    <property type="project" value="UniProtKB-KW"/>
</dbReference>
<dbReference type="SUPFAM" id="SSF141523">
    <property type="entry name" value="L,D-transpeptidase catalytic domain-like"/>
    <property type="match status" value="1"/>
</dbReference>
<evidence type="ECO:0000256" key="8">
    <source>
        <dbReference type="SAM" id="SignalP"/>
    </source>
</evidence>
<proteinExistence type="predicted"/>
<dbReference type="Gene3D" id="2.40.440.10">
    <property type="entry name" value="L,D-transpeptidase catalytic domain-like"/>
    <property type="match status" value="1"/>
</dbReference>
<dbReference type="CDD" id="cd16913">
    <property type="entry name" value="YkuD_like"/>
    <property type="match status" value="1"/>
</dbReference>
<evidence type="ECO:0000313" key="11">
    <source>
        <dbReference type="Proteomes" id="UP000782880"/>
    </source>
</evidence>
<feature type="signal peptide" evidence="8">
    <location>
        <begin position="1"/>
        <end position="24"/>
    </location>
</feature>
<gene>
    <name evidence="10" type="ORF">K8V20_05965</name>
</gene>
<keyword evidence="3 6" id="KW-0133">Cell shape</keyword>
<evidence type="ECO:0000259" key="9">
    <source>
        <dbReference type="PROSITE" id="PS52029"/>
    </source>
</evidence>
<dbReference type="InterPro" id="IPR050979">
    <property type="entry name" value="LD-transpeptidase"/>
</dbReference>
<keyword evidence="5 6" id="KW-0961">Cell wall biogenesis/degradation</keyword>
<dbReference type="Proteomes" id="UP000782880">
    <property type="component" value="Unassembled WGS sequence"/>
</dbReference>
<dbReference type="PANTHER" id="PTHR30582:SF2">
    <property type="entry name" value="L,D-TRANSPEPTIDASE YCIB-RELATED"/>
    <property type="match status" value="1"/>
</dbReference>
<dbReference type="PANTHER" id="PTHR30582">
    <property type="entry name" value="L,D-TRANSPEPTIDASE"/>
    <property type="match status" value="1"/>
</dbReference>
<dbReference type="EMBL" id="DYVE01000155">
    <property type="protein sequence ID" value="HJG28173.1"/>
    <property type="molecule type" value="Genomic_DNA"/>
</dbReference>
<evidence type="ECO:0000256" key="1">
    <source>
        <dbReference type="ARBA" id="ARBA00004752"/>
    </source>
</evidence>
<evidence type="ECO:0000256" key="2">
    <source>
        <dbReference type="ARBA" id="ARBA00022679"/>
    </source>
</evidence>
<dbReference type="GO" id="GO:0071972">
    <property type="term" value="F:peptidoglycan L,D-transpeptidase activity"/>
    <property type="evidence" value="ECO:0007669"/>
    <property type="project" value="TreeGrafter"/>
</dbReference>
<dbReference type="AlphaFoldDB" id="A0A921IK67"/>
<reference evidence="10" key="2">
    <citation type="submission" date="2021-09" db="EMBL/GenBank/DDBJ databases">
        <authorList>
            <person name="Gilroy R."/>
        </authorList>
    </citation>
    <scope>NUCLEOTIDE SEQUENCE</scope>
    <source>
        <strain evidence="10">ChiBcec21-2208</strain>
    </source>
</reference>
<dbReference type="GO" id="GO:0008360">
    <property type="term" value="P:regulation of cell shape"/>
    <property type="evidence" value="ECO:0007669"/>
    <property type="project" value="UniProtKB-UniRule"/>
</dbReference>
<dbReference type="GO" id="GO:0018104">
    <property type="term" value="P:peptidoglycan-protein cross-linking"/>
    <property type="evidence" value="ECO:0007669"/>
    <property type="project" value="TreeGrafter"/>
</dbReference>
<organism evidence="10 11">
    <name type="scientific">Subdoligranulum variabile</name>
    <dbReference type="NCBI Taxonomy" id="214851"/>
    <lineage>
        <taxon>Bacteria</taxon>
        <taxon>Bacillati</taxon>
        <taxon>Bacillota</taxon>
        <taxon>Clostridia</taxon>
        <taxon>Eubacteriales</taxon>
        <taxon>Oscillospiraceae</taxon>
        <taxon>Subdoligranulum</taxon>
    </lineage>
</organism>
<sequence length="316" mass="34607">MSIIRRFLPVLLAVTMLAGCSKKAKTPESTATPAPAATAAPTPEPTQTPESALAMATASINATKDAPQVKDPLTWNEAADALMEKLLAEFGGEGMTLDAEDGFPYLLAVNRAANTVTVYTTDENNQYTVPFMAMVCSGGSDTPTGYWKTPVNYEWRLLMGPSYGQYATRIYDAYLFHSVPYYSQHKDDVEYDEFNKLGTIASLGCIRLAVVDVKWIYDNCPIGTPVVIYDDENDPGPMGKPGTIYTDPSDESKRGWDPTDPDPANPWDDAYETGTAIRSQAAWDQWDAEHENWLESLTPTDLQGWSTDSSIVGTRG</sequence>
<feature type="chain" id="PRO_5038678739" evidence="8">
    <location>
        <begin position="25"/>
        <end position="316"/>
    </location>
</feature>
<dbReference type="Pfam" id="PF03734">
    <property type="entry name" value="YkuD"/>
    <property type="match status" value="1"/>
</dbReference>
<feature type="region of interest" description="Disordered" evidence="7">
    <location>
        <begin position="24"/>
        <end position="51"/>
    </location>
</feature>
<feature type="active site" description="Proton donor/acceptor" evidence="6">
    <location>
        <position position="177"/>
    </location>
</feature>
<feature type="region of interest" description="Disordered" evidence="7">
    <location>
        <begin position="290"/>
        <end position="316"/>
    </location>
</feature>
<keyword evidence="8" id="KW-0732">Signal</keyword>
<dbReference type="GO" id="GO:0005576">
    <property type="term" value="C:extracellular region"/>
    <property type="evidence" value="ECO:0007669"/>
    <property type="project" value="TreeGrafter"/>
</dbReference>
<feature type="domain" description="L,D-TPase catalytic" evidence="9">
    <location>
        <begin position="105"/>
        <end position="229"/>
    </location>
</feature>
<feature type="compositionally biased region" description="Low complexity" evidence="7">
    <location>
        <begin position="27"/>
        <end position="51"/>
    </location>
</feature>
<feature type="region of interest" description="Disordered" evidence="7">
    <location>
        <begin position="233"/>
        <end position="270"/>
    </location>
</feature>
<dbReference type="PROSITE" id="PS52029">
    <property type="entry name" value="LD_TPASE"/>
    <property type="match status" value="1"/>
</dbReference>
<dbReference type="PROSITE" id="PS51257">
    <property type="entry name" value="PROKAR_LIPOPROTEIN"/>
    <property type="match status" value="1"/>
</dbReference>
<comment type="caution">
    <text evidence="10">The sequence shown here is derived from an EMBL/GenBank/DDBJ whole genome shotgun (WGS) entry which is preliminary data.</text>
</comment>
<evidence type="ECO:0000256" key="6">
    <source>
        <dbReference type="PROSITE-ProRule" id="PRU01373"/>
    </source>
</evidence>
<reference evidence="10" key="1">
    <citation type="journal article" date="2021" name="PeerJ">
        <title>Extensive microbial diversity within the chicken gut microbiome revealed by metagenomics and culture.</title>
        <authorList>
            <person name="Gilroy R."/>
            <person name="Ravi A."/>
            <person name="Getino M."/>
            <person name="Pursley I."/>
            <person name="Horton D.L."/>
            <person name="Alikhan N.F."/>
            <person name="Baker D."/>
            <person name="Gharbi K."/>
            <person name="Hall N."/>
            <person name="Watson M."/>
            <person name="Adriaenssens E.M."/>
            <person name="Foster-Nyarko E."/>
            <person name="Jarju S."/>
            <person name="Secka A."/>
            <person name="Antonio M."/>
            <person name="Oren A."/>
            <person name="Chaudhuri R.R."/>
            <person name="La Ragione R."/>
            <person name="Hildebrand F."/>
            <person name="Pallen M.J."/>
        </authorList>
    </citation>
    <scope>NUCLEOTIDE SEQUENCE</scope>
    <source>
        <strain evidence="10">ChiBcec21-2208</strain>
    </source>
</reference>